<evidence type="ECO:0000313" key="8">
    <source>
        <dbReference type="EMBL" id="CAF0889979.1"/>
    </source>
</evidence>
<gene>
    <name evidence="8" type="ORF">GPM918_LOCUS8069</name>
    <name evidence="9" type="ORF">SRO942_LOCUS8069</name>
    <name evidence="10" type="ORF">TMI583_LOCUS38146</name>
</gene>
<dbReference type="EMBL" id="CAJNOQ010001371">
    <property type="protein sequence ID" value="CAF0889979.1"/>
    <property type="molecule type" value="Genomic_DNA"/>
</dbReference>
<dbReference type="SMART" id="SM00812">
    <property type="entry name" value="Alpha_L_fucos"/>
    <property type="match status" value="1"/>
</dbReference>
<evidence type="ECO:0000256" key="1">
    <source>
        <dbReference type="ARBA" id="ARBA00007951"/>
    </source>
</evidence>
<dbReference type="Gene3D" id="2.60.120.260">
    <property type="entry name" value="Galactose-binding domain-like"/>
    <property type="match status" value="1"/>
</dbReference>
<keyword evidence="11" id="KW-1185">Reference proteome</keyword>
<dbReference type="GO" id="GO:0004560">
    <property type="term" value="F:alpha-L-fucosidase activity"/>
    <property type="evidence" value="ECO:0007669"/>
    <property type="project" value="UniProtKB-EC"/>
</dbReference>
<dbReference type="OrthoDB" id="6039950at2759"/>
<dbReference type="Gene3D" id="3.20.20.80">
    <property type="entry name" value="Glycosidases"/>
    <property type="match status" value="1"/>
</dbReference>
<dbReference type="Proteomes" id="UP000681722">
    <property type="component" value="Unassembled WGS sequence"/>
</dbReference>
<dbReference type="InterPro" id="IPR017853">
    <property type="entry name" value="GH"/>
</dbReference>
<dbReference type="Pfam" id="PF01120">
    <property type="entry name" value="Alpha_L_fucos"/>
    <property type="match status" value="1"/>
</dbReference>
<name>A0A813YWG8_9BILA</name>
<proteinExistence type="inferred from homology"/>
<dbReference type="EMBL" id="CAJOBC010001371">
    <property type="protein sequence ID" value="CAF3674480.1"/>
    <property type="molecule type" value="Genomic_DNA"/>
</dbReference>
<evidence type="ECO:0000259" key="7">
    <source>
        <dbReference type="Pfam" id="PF01120"/>
    </source>
</evidence>
<dbReference type="PANTHER" id="PTHR10030">
    <property type="entry name" value="ALPHA-L-FUCOSIDASE"/>
    <property type="match status" value="1"/>
</dbReference>
<dbReference type="SUPFAM" id="SSF51445">
    <property type="entry name" value="(Trans)glycosidases"/>
    <property type="match status" value="1"/>
</dbReference>
<dbReference type="GO" id="GO:0006004">
    <property type="term" value="P:fucose metabolic process"/>
    <property type="evidence" value="ECO:0007669"/>
    <property type="project" value="TreeGrafter"/>
</dbReference>
<dbReference type="InterPro" id="IPR000933">
    <property type="entry name" value="Glyco_hydro_29"/>
</dbReference>
<dbReference type="GO" id="GO:0005764">
    <property type="term" value="C:lysosome"/>
    <property type="evidence" value="ECO:0007669"/>
    <property type="project" value="TreeGrafter"/>
</dbReference>
<evidence type="ECO:0000256" key="2">
    <source>
        <dbReference type="ARBA" id="ARBA00012662"/>
    </source>
</evidence>
<dbReference type="PANTHER" id="PTHR10030:SF37">
    <property type="entry name" value="ALPHA-L-FUCOSIDASE-RELATED"/>
    <property type="match status" value="1"/>
</dbReference>
<comment type="similarity">
    <text evidence="1">Belongs to the glycosyl hydrolase 29 family.</text>
</comment>
<sequence>MLRRHNMGPFWFAIFFQLIYVEVRSYETKTVKLNPHPTPDQLAWLEQSDIGFLIHYNMATFIPVEYDGCNRVPSLVPDIDLFYPDTVDTDNWAKTFMDVGAKYAILVAKHNCGFTTWPTQVTFQLTTNETILYNYSILYSPTSDTDLVSRFMDSCQQAGIKTGLYYSIIWNNWLNVQDARVQPGPLAPGQIPITQATYESIVLQQLEEIWSNYGPLLEIWFDGGYPQSLKSGILALLKKYQATASVFNGFGLTNNSIRNTGNEFGYTHEDTWLTVNDHAQEDANGDHFSPPECPTTLQVSDRWFYGGADFPIRPLNELIDSYHTTVGRSCKLVLDLAVSRTGLVDPKHASRYKEFGDFIRSCYGKPLSGQFNCSSTSCILQFPSTQLADRVVIREDLRSVPGASIRQWSLDGYMMWGDCLGCWIPIPSGTGQSIGNKRIVLFGEAVFVQGIRLNIYNTTGGPQVLAQFDAYLCQ</sequence>
<evidence type="ECO:0000256" key="5">
    <source>
        <dbReference type="ARBA" id="ARBA00023295"/>
    </source>
</evidence>
<accession>A0A813YWG8</accession>
<evidence type="ECO:0000256" key="3">
    <source>
        <dbReference type="ARBA" id="ARBA00022729"/>
    </source>
</evidence>
<evidence type="ECO:0000313" key="10">
    <source>
        <dbReference type="EMBL" id="CAF4292879.1"/>
    </source>
</evidence>
<dbReference type="Proteomes" id="UP000682733">
    <property type="component" value="Unassembled WGS sequence"/>
</dbReference>
<dbReference type="InterPro" id="IPR057739">
    <property type="entry name" value="Glyco_hydro_29_N"/>
</dbReference>
<feature type="chain" id="PRO_5035683418" description="alpha-L-fucosidase" evidence="6">
    <location>
        <begin position="26"/>
        <end position="474"/>
    </location>
</feature>
<evidence type="ECO:0000313" key="9">
    <source>
        <dbReference type="EMBL" id="CAF3674480.1"/>
    </source>
</evidence>
<dbReference type="AlphaFoldDB" id="A0A813YWG8"/>
<protein>
    <recommendedName>
        <fullName evidence="2">alpha-L-fucosidase</fullName>
        <ecNumber evidence="2">3.2.1.51</ecNumber>
    </recommendedName>
</protein>
<evidence type="ECO:0000256" key="4">
    <source>
        <dbReference type="ARBA" id="ARBA00022801"/>
    </source>
</evidence>
<dbReference type="EC" id="3.2.1.51" evidence="2"/>
<evidence type="ECO:0000256" key="6">
    <source>
        <dbReference type="SAM" id="SignalP"/>
    </source>
</evidence>
<dbReference type="Proteomes" id="UP000663829">
    <property type="component" value="Unassembled WGS sequence"/>
</dbReference>
<evidence type="ECO:0000313" key="11">
    <source>
        <dbReference type="Proteomes" id="UP000663829"/>
    </source>
</evidence>
<keyword evidence="4" id="KW-0378">Hydrolase</keyword>
<keyword evidence="3 6" id="KW-0732">Signal</keyword>
<dbReference type="GO" id="GO:0016139">
    <property type="term" value="P:glycoside catabolic process"/>
    <property type="evidence" value="ECO:0007669"/>
    <property type="project" value="TreeGrafter"/>
</dbReference>
<dbReference type="EMBL" id="CAJOBA010056534">
    <property type="protein sequence ID" value="CAF4292879.1"/>
    <property type="molecule type" value="Genomic_DNA"/>
</dbReference>
<comment type="caution">
    <text evidence="8">The sequence shown here is derived from an EMBL/GenBank/DDBJ whole genome shotgun (WGS) entry which is preliminary data.</text>
</comment>
<reference evidence="8" key="1">
    <citation type="submission" date="2021-02" db="EMBL/GenBank/DDBJ databases">
        <authorList>
            <person name="Nowell W R."/>
        </authorList>
    </citation>
    <scope>NUCLEOTIDE SEQUENCE</scope>
</reference>
<keyword evidence="5" id="KW-0326">Glycosidase</keyword>
<feature type="domain" description="Glycoside hydrolase family 29 N-terminal" evidence="7">
    <location>
        <begin position="80"/>
        <end position="360"/>
    </location>
</feature>
<feature type="signal peptide" evidence="6">
    <location>
        <begin position="1"/>
        <end position="25"/>
    </location>
</feature>
<organism evidence="8 11">
    <name type="scientific">Didymodactylos carnosus</name>
    <dbReference type="NCBI Taxonomy" id="1234261"/>
    <lineage>
        <taxon>Eukaryota</taxon>
        <taxon>Metazoa</taxon>
        <taxon>Spiralia</taxon>
        <taxon>Gnathifera</taxon>
        <taxon>Rotifera</taxon>
        <taxon>Eurotatoria</taxon>
        <taxon>Bdelloidea</taxon>
        <taxon>Philodinida</taxon>
        <taxon>Philodinidae</taxon>
        <taxon>Didymodactylos</taxon>
    </lineage>
</organism>